<organism evidence="13 14">
    <name type="scientific">Pleurodeles waltl</name>
    <name type="common">Iberian ribbed newt</name>
    <dbReference type="NCBI Taxonomy" id="8319"/>
    <lineage>
        <taxon>Eukaryota</taxon>
        <taxon>Metazoa</taxon>
        <taxon>Chordata</taxon>
        <taxon>Craniata</taxon>
        <taxon>Vertebrata</taxon>
        <taxon>Euteleostomi</taxon>
        <taxon>Amphibia</taxon>
        <taxon>Batrachia</taxon>
        <taxon>Caudata</taxon>
        <taxon>Salamandroidea</taxon>
        <taxon>Salamandridae</taxon>
        <taxon>Pleurodelinae</taxon>
        <taxon>Pleurodeles</taxon>
    </lineage>
</organism>
<evidence type="ECO:0000313" key="14">
    <source>
        <dbReference type="Proteomes" id="UP001066276"/>
    </source>
</evidence>
<dbReference type="GO" id="GO:0000049">
    <property type="term" value="F:tRNA binding"/>
    <property type="evidence" value="ECO:0007669"/>
    <property type="project" value="UniProtKB-UniRule"/>
</dbReference>
<evidence type="ECO:0000256" key="4">
    <source>
        <dbReference type="ARBA" id="ARBA00022540"/>
    </source>
</evidence>
<accession>A0AAV7L9M3</accession>
<evidence type="ECO:0000256" key="7">
    <source>
        <dbReference type="ARBA" id="ARBA00022845"/>
    </source>
</evidence>
<dbReference type="GO" id="GO:0006417">
    <property type="term" value="P:regulation of translation"/>
    <property type="evidence" value="ECO:0007669"/>
    <property type="project" value="UniProtKB-KW"/>
</dbReference>
<evidence type="ECO:0000256" key="3">
    <source>
        <dbReference type="ARBA" id="ARBA00013819"/>
    </source>
</evidence>
<dbReference type="FunFam" id="2.130.10.10:FF:000976">
    <property type="entry name" value="Eukaryotic translation initiation factor 2A"/>
    <property type="match status" value="1"/>
</dbReference>
<evidence type="ECO:0000256" key="6">
    <source>
        <dbReference type="ARBA" id="ARBA00022737"/>
    </source>
</evidence>
<evidence type="ECO:0000256" key="10">
    <source>
        <dbReference type="PIRNR" id="PIRNR017222"/>
    </source>
</evidence>
<dbReference type="InterPro" id="IPR011387">
    <property type="entry name" value="TIF2A"/>
</dbReference>
<comment type="function">
    <text evidence="1 10">Functions in the early steps of protein synthesis of a small number of specific mRNAs. Acts by directing the binding of methionyl-tRNAi to 40S ribosomal subunits. In contrast to the eIF-2 complex, it binds methionyl-tRNAi to 40S subunits in a codon-dependent manner, whereas the eIF-2 complex binds methionyl-tRNAi to 40S subunits in a GTP-dependent manner.</text>
</comment>
<proteinExistence type="inferred from homology"/>
<feature type="region of interest" description="Disordered" evidence="11">
    <location>
        <begin position="541"/>
        <end position="643"/>
    </location>
</feature>
<dbReference type="GO" id="GO:0043022">
    <property type="term" value="F:ribosome binding"/>
    <property type="evidence" value="ECO:0007669"/>
    <property type="project" value="UniProtKB-UniRule"/>
</dbReference>
<dbReference type="EMBL" id="JANPWB010000015">
    <property type="protein sequence ID" value="KAJ1088260.1"/>
    <property type="molecule type" value="Genomic_DNA"/>
</dbReference>
<keyword evidence="14" id="KW-1185">Reference proteome</keyword>
<evidence type="ECO:0000256" key="1">
    <source>
        <dbReference type="ARBA" id="ARBA00003993"/>
    </source>
</evidence>
<name>A0AAV7L9M3_PLEWA</name>
<dbReference type="GO" id="GO:0003729">
    <property type="term" value="F:mRNA binding"/>
    <property type="evidence" value="ECO:0007669"/>
    <property type="project" value="TreeGrafter"/>
</dbReference>
<dbReference type="GO" id="GO:0003743">
    <property type="term" value="F:translation initiation factor activity"/>
    <property type="evidence" value="ECO:0007669"/>
    <property type="project" value="UniProtKB-UniRule"/>
</dbReference>
<dbReference type="PIRSF" id="PIRSF017222">
    <property type="entry name" value="eIF2A"/>
    <property type="match status" value="1"/>
</dbReference>
<evidence type="ECO:0000256" key="5">
    <source>
        <dbReference type="ARBA" id="ARBA00022574"/>
    </source>
</evidence>
<evidence type="ECO:0000256" key="2">
    <source>
        <dbReference type="ARBA" id="ARBA00009573"/>
    </source>
</evidence>
<evidence type="ECO:0000259" key="12">
    <source>
        <dbReference type="Pfam" id="PF08662"/>
    </source>
</evidence>
<sequence>MFALPRWLLNWEENNWNCTQKILADGLLQELKCSTVLLKPSFDTLIRAVKGMGSNITEKGIVTNENSRVGRRGLKRDTSQRRFVNGYVFLSDASNSTFHRSCGNSFRIKMAPSRPVLAVRGTEGIYLVNGPPSFSENASFPRDSGKSCKVFTFSKDGKLFSWSNGEKINIVNVADGGLLHSFDNPKVVGLEISPKNNVLATWQTYVSGKDGAPGPPNLQLYDLKTGKCLRSFIQKKMQGWHPCWSDDESLCARNVNNEVHFFENNAFDTIANKLLLQKVSDFELSPGPPPVKVAVYVPGSKGAPSFVRLYQYPNFGGPQAALANKSFFKADRVTMLWNKKGTAVLVTASTEVDKTGASYYGEQTLHYIATNGESAVVQLAKNGPIYDVVWNSNASEFCVVYGFMPAKATVYNLKCDPIFDFGTGPRNAAYYSPQGHILILAGFGNLRGQMEVWDVKNYKLISKPQASDSTFFAWCPDGEHIVTATCSPRLRVGNGYKIWHYSGTVLHKYEVPADEELWQVSWQPFLDGVFKAKSIVYQAVPGDVPDSEPKPAQAYRPPALRNKPVTSYNLHEDEPPQSMRPQTGINEKPLSKTALKNQKKREAKKAAKQESKADIASEPALVSESHDLQNSAAETTGDPDVDKKIKNLKKKLKAIEQLKEQQASGKTLEINQIEKIQKEDDLLKELEDLQLAI</sequence>
<dbReference type="PANTHER" id="PTHR13227:SF0">
    <property type="entry name" value="EUKARYOTIC TRANSLATION INITIATION FACTOR 2A"/>
    <property type="match status" value="1"/>
</dbReference>
<keyword evidence="7 10" id="KW-0810">Translation regulation</keyword>
<keyword evidence="8 10" id="KW-0648">Protein biosynthesis</keyword>
<feature type="compositionally biased region" description="Basic and acidic residues" evidence="11">
    <location>
        <begin position="604"/>
        <end position="615"/>
    </location>
</feature>
<dbReference type="SUPFAM" id="SSF82171">
    <property type="entry name" value="DPP6 N-terminal domain-like"/>
    <property type="match status" value="1"/>
</dbReference>
<comment type="similarity">
    <text evidence="2 10">Belongs to the WD repeat EIF2A family.</text>
</comment>
<feature type="domain" description="Translation initiation factor beta propellor-like" evidence="12">
    <location>
        <begin position="325"/>
        <end position="520"/>
    </location>
</feature>
<comment type="caution">
    <text evidence="13">The sequence shown here is derived from an EMBL/GenBank/DDBJ whole genome shotgun (WGS) entry which is preliminary data.</text>
</comment>
<protein>
    <recommendedName>
        <fullName evidence="3 10">Eukaryotic translation initiation factor 2A</fullName>
        <shortName evidence="10">eIF-2A</shortName>
    </recommendedName>
</protein>
<dbReference type="AlphaFoldDB" id="A0AAV7L9M3"/>
<evidence type="ECO:0000313" key="13">
    <source>
        <dbReference type="EMBL" id="KAJ1088260.1"/>
    </source>
</evidence>
<keyword evidence="4 10" id="KW-0396">Initiation factor</keyword>
<evidence type="ECO:0000256" key="8">
    <source>
        <dbReference type="ARBA" id="ARBA00022917"/>
    </source>
</evidence>
<dbReference type="FunFam" id="2.130.10.10:FF:000149">
    <property type="entry name" value="Eukaryotic translation initiation factor 2A"/>
    <property type="match status" value="1"/>
</dbReference>
<keyword evidence="6" id="KW-0677">Repeat</keyword>
<gene>
    <name evidence="13" type="ORF">NDU88_001418</name>
</gene>
<dbReference type="InterPro" id="IPR015943">
    <property type="entry name" value="WD40/YVTN_repeat-like_dom_sf"/>
</dbReference>
<dbReference type="InterPro" id="IPR013979">
    <property type="entry name" value="TIF_beta_prop-like"/>
</dbReference>
<evidence type="ECO:0000256" key="9">
    <source>
        <dbReference type="ARBA" id="ARBA00023054"/>
    </source>
</evidence>
<keyword evidence="5" id="KW-0853">WD repeat</keyword>
<dbReference type="PANTHER" id="PTHR13227">
    <property type="entry name" value="EUKARYOTIC TRANSLATION INITIATION FACTOR 2A"/>
    <property type="match status" value="1"/>
</dbReference>
<reference evidence="13" key="1">
    <citation type="journal article" date="2022" name="bioRxiv">
        <title>Sequencing and chromosome-scale assembly of the giantPleurodeles waltlgenome.</title>
        <authorList>
            <person name="Brown T."/>
            <person name="Elewa A."/>
            <person name="Iarovenko S."/>
            <person name="Subramanian E."/>
            <person name="Araus A.J."/>
            <person name="Petzold A."/>
            <person name="Susuki M."/>
            <person name="Suzuki K.-i.T."/>
            <person name="Hayashi T."/>
            <person name="Toyoda A."/>
            <person name="Oliveira C."/>
            <person name="Osipova E."/>
            <person name="Leigh N.D."/>
            <person name="Simon A."/>
            <person name="Yun M.H."/>
        </authorList>
    </citation>
    <scope>NUCLEOTIDE SEQUENCE</scope>
    <source>
        <strain evidence="13">20211129_DDA</strain>
        <tissue evidence="13">Liver</tissue>
    </source>
</reference>
<dbReference type="Gene3D" id="2.130.10.10">
    <property type="entry name" value="YVTN repeat-like/Quinoprotein amine dehydrogenase"/>
    <property type="match status" value="2"/>
</dbReference>
<dbReference type="GO" id="GO:0022627">
    <property type="term" value="C:cytosolic small ribosomal subunit"/>
    <property type="evidence" value="ECO:0007669"/>
    <property type="project" value="TreeGrafter"/>
</dbReference>
<evidence type="ECO:0000256" key="11">
    <source>
        <dbReference type="SAM" id="MobiDB-lite"/>
    </source>
</evidence>
<dbReference type="Pfam" id="PF08662">
    <property type="entry name" value="eIF2A"/>
    <property type="match status" value="1"/>
</dbReference>
<keyword evidence="9" id="KW-0175">Coiled coil</keyword>
<dbReference type="Proteomes" id="UP001066276">
    <property type="component" value="Chromosome 11"/>
</dbReference>